<sequence length="48" mass="5079">MTEEDYHAPLPDDLARPRRAGSDLAGIIVGGVLLVITAGFLVYALIVV</sequence>
<protein>
    <submittedName>
        <fullName evidence="2">Uncharacterized protein</fullName>
    </submittedName>
</protein>
<name>A0A649VL96_9CAUD</name>
<dbReference type="GeneID" id="80004999"/>
<keyword evidence="1" id="KW-0472">Membrane</keyword>
<evidence type="ECO:0000313" key="3">
    <source>
        <dbReference type="Proteomes" id="UP000425388"/>
    </source>
</evidence>
<proteinExistence type="predicted"/>
<keyword evidence="1" id="KW-1133">Transmembrane helix</keyword>
<keyword evidence="1" id="KW-0812">Transmembrane</keyword>
<evidence type="ECO:0000256" key="1">
    <source>
        <dbReference type="SAM" id="Phobius"/>
    </source>
</evidence>
<dbReference type="EMBL" id="MN586020">
    <property type="protein sequence ID" value="QGJ92712.1"/>
    <property type="molecule type" value="Genomic_DNA"/>
</dbReference>
<dbReference type="RefSeq" id="YP_010751333.1">
    <property type="nucleotide sequence ID" value="NC_073368.1"/>
</dbReference>
<feature type="transmembrane region" description="Helical" evidence="1">
    <location>
        <begin position="24"/>
        <end position="46"/>
    </location>
</feature>
<dbReference type="Proteomes" id="UP000425388">
    <property type="component" value="Segment"/>
</dbReference>
<evidence type="ECO:0000313" key="2">
    <source>
        <dbReference type="EMBL" id="QGJ92712.1"/>
    </source>
</evidence>
<dbReference type="KEGG" id="vg:80004999"/>
<accession>A0A649VL96</accession>
<gene>
    <name evidence="2" type="primary">42</name>
    <name evidence="2" type="ORF">PBI_MEGAN_42</name>
</gene>
<reference evidence="2 3" key="1">
    <citation type="submission" date="2019-10" db="EMBL/GenBank/DDBJ databases">
        <authorList>
            <person name="Abad L.A."/>
            <person name="AUll H.A."/>
            <person name="Garlena R.A."/>
            <person name="Russell D.A."/>
            <person name="Pope W.H."/>
            <person name="Jacobs-Sera D."/>
            <person name="Hatfull G.F."/>
        </authorList>
    </citation>
    <scope>NUCLEOTIDE SEQUENCE [LARGE SCALE GENOMIC DNA]</scope>
</reference>
<organism evidence="2 3">
    <name type="scientific">Microbacterium phage Megan</name>
    <dbReference type="NCBI Taxonomy" id="2656551"/>
    <lineage>
        <taxon>Viruses</taxon>
        <taxon>Duplodnaviria</taxon>
        <taxon>Heunggongvirae</taxon>
        <taxon>Uroviricota</taxon>
        <taxon>Caudoviricetes</taxon>
        <taxon>Hodgkinviridae</taxon>
        <taxon>Meganvirus</taxon>
        <taxon>Meganvirus megan</taxon>
    </lineage>
</organism>
<keyword evidence="3" id="KW-1185">Reference proteome</keyword>